<dbReference type="PANTHER" id="PTHR38766:SF1">
    <property type="entry name" value="FLAGELLAR PROTEIN FLIO"/>
    <property type="match status" value="1"/>
</dbReference>
<evidence type="ECO:0000256" key="9">
    <source>
        <dbReference type="SAM" id="MobiDB-lite"/>
    </source>
</evidence>
<keyword evidence="7" id="KW-0975">Bacterial flagellum</keyword>
<dbReference type="GO" id="GO:0044781">
    <property type="term" value="P:bacterial-type flagellum organization"/>
    <property type="evidence" value="ECO:0007669"/>
    <property type="project" value="InterPro"/>
</dbReference>
<proteinExistence type="inferred from homology"/>
<keyword evidence="5 10" id="KW-1133">Transmembrane helix</keyword>
<keyword evidence="3" id="KW-1003">Cell membrane</keyword>
<evidence type="ECO:0000256" key="7">
    <source>
        <dbReference type="ARBA" id="ARBA00023143"/>
    </source>
</evidence>
<dbReference type="PANTHER" id="PTHR38766">
    <property type="entry name" value="FLAGELLAR PROTEIN FLIO"/>
    <property type="match status" value="1"/>
</dbReference>
<dbReference type="InterPro" id="IPR022781">
    <property type="entry name" value="Flagellar_biosynth_FliO"/>
</dbReference>
<keyword evidence="6 10" id="KW-0472">Membrane</keyword>
<reference evidence="11" key="1">
    <citation type="submission" date="2018-06" db="EMBL/GenBank/DDBJ databases">
        <authorList>
            <person name="Zhirakovskaya E."/>
        </authorList>
    </citation>
    <scope>NUCLEOTIDE SEQUENCE</scope>
</reference>
<protein>
    <recommendedName>
        <fullName evidence="12">Flagellar biosynthesis protein FliO</fullName>
    </recommendedName>
</protein>
<dbReference type="GO" id="GO:0009425">
    <property type="term" value="C:bacterial-type flagellum basal body"/>
    <property type="evidence" value="ECO:0007669"/>
    <property type="project" value="UniProtKB-SubCell"/>
</dbReference>
<evidence type="ECO:0000256" key="5">
    <source>
        <dbReference type="ARBA" id="ARBA00022989"/>
    </source>
</evidence>
<comment type="similarity">
    <text evidence="8">Belongs to the FliO/MopB family.</text>
</comment>
<feature type="compositionally biased region" description="Low complexity" evidence="9">
    <location>
        <begin position="129"/>
        <end position="146"/>
    </location>
</feature>
<comment type="subcellular location">
    <subcellularLocation>
        <location evidence="1">Bacterial flagellum basal body</location>
    </subcellularLocation>
    <subcellularLocation>
        <location evidence="2">Cell membrane</location>
    </subcellularLocation>
</comment>
<dbReference type="InterPro" id="IPR052205">
    <property type="entry name" value="FliO/MopB"/>
</dbReference>
<evidence type="ECO:0000256" key="2">
    <source>
        <dbReference type="ARBA" id="ARBA00004236"/>
    </source>
</evidence>
<dbReference type="EMBL" id="UOEM01000031">
    <property type="protein sequence ID" value="VAW11361.1"/>
    <property type="molecule type" value="Genomic_DNA"/>
</dbReference>
<evidence type="ECO:0000256" key="10">
    <source>
        <dbReference type="SAM" id="Phobius"/>
    </source>
</evidence>
<evidence type="ECO:0000256" key="1">
    <source>
        <dbReference type="ARBA" id="ARBA00004117"/>
    </source>
</evidence>
<accession>A0A3B0SY21</accession>
<evidence type="ECO:0000313" key="11">
    <source>
        <dbReference type="EMBL" id="VAW11361.1"/>
    </source>
</evidence>
<evidence type="ECO:0000256" key="8">
    <source>
        <dbReference type="ARBA" id="ARBA00037937"/>
    </source>
</evidence>
<evidence type="ECO:0000256" key="4">
    <source>
        <dbReference type="ARBA" id="ARBA00022692"/>
    </source>
</evidence>
<feature type="region of interest" description="Disordered" evidence="9">
    <location>
        <begin position="88"/>
        <end position="265"/>
    </location>
</feature>
<feature type="transmembrane region" description="Helical" evidence="10">
    <location>
        <begin position="6"/>
        <end position="27"/>
    </location>
</feature>
<evidence type="ECO:0000256" key="6">
    <source>
        <dbReference type="ARBA" id="ARBA00023136"/>
    </source>
</evidence>
<evidence type="ECO:0008006" key="12">
    <source>
        <dbReference type="Google" id="ProtNLM"/>
    </source>
</evidence>
<dbReference type="GO" id="GO:0005886">
    <property type="term" value="C:plasma membrane"/>
    <property type="evidence" value="ECO:0007669"/>
    <property type="project" value="UniProtKB-SubCell"/>
</dbReference>
<keyword evidence="4 10" id="KW-0812">Transmembrane</keyword>
<evidence type="ECO:0000256" key="3">
    <source>
        <dbReference type="ARBA" id="ARBA00022475"/>
    </source>
</evidence>
<dbReference type="AlphaFoldDB" id="A0A3B0SY21"/>
<name>A0A3B0SY21_9ZZZZ</name>
<feature type="compositionally biased region" description="Basic and acidic residues" evidence="9">
    <location>
        <begin position="100"/>
        <end position="109"/>
    </location>
</feature>
<organism evidence="11">
    <name type="scientific">hydrothermal vent metagenome</name>
    <dbReference type="NCBI Taxonomy" id="652676"/>
    <lineage>
        <taxon>unclassified sequences</taxon>
        <taxon>metagenomes</taxon>
        <taxon>ecological metagenomes</taxon>
    </lineage>
</organism>
<dbReference type="Pfam" id="PF04347">
    <property type="entry name" value="FliO"/>
    <property type="match status" value="1"/>
</dbReference>
<gene>
    <name evidence="11" type="ORF">MNBD_ALPHA09-689</name>
</gene>
<sequence>MEITQIAFFTAVMFFVLALILALAWVARRYLGGSRTPRPKGSPLRRRERRLAMVEATSISPRHKLVLVRRDNVEHLLLLGGGNELVVESRIPTPGPDAESGLRDQEPQFDRSAAPARGLGSPAPGPELTSAAAPTFPPTTYGAATASNYEPSLYRREAEGDVGFSEEAPDFNRPNTEPDYFASAHGDQTAGDRPPYLDNDDPNKPQETSVYEKYRPTYGSVSTPNPDTEAGQGDHEPGGPADAEDGDDTKQAHVLSRFLRKDTTE</sequence>